<protein>
    <submittedName>
        <fullName evidence="1">Uncharacterized protein</fullName>
    </submittedName>
</protein>
<evidence type="ECO:0000313" key="1">
    <source>
        <dbReference type="EMBL" id="MET2829300.1"/>
    </source>
</evidence>
<comment type="caution">
    <text evidence="1">The sequence shown here is derived from an EMBL/GenBank/DDBJ whole genome shotgun (WGS) entry which is preliminary data.</text>
</comment>
<reference evidence="1 2" key="1">
    <citation type="submission" date="2024-06" db="EMBL/GenBank/DDBJ databases">
        <authorList>
            <person name="Kim D.-U."/>
        </authorList>
    </citation>
    <scope>NUCLEOTIDE SEQUENCE [LARGE SCALE GENOMIC DNA]</scope>
    <source>
        <strain evidence="1 2">KACC15460</strain>
    </source>
</reference>
<gene>
    <name evidence="1" type="ORF">ABVQ20_20210</name>
</gene>
<dbReference type="EMBL" id="JBEWSZ010000001">
    <property type="protein sequence ID" value="MET2829300.1"/>
    <property type="molecule type" value="Genomic_DNA"/>
</dbReference>
<dbReference type="Proteomes" id="UP001548832">
    <property type="component" value="Unassembled WGS sequence"/>
</dbReference>
<proteinExistence type="predicted"/>
<organism evidence="1 2">
    <name type="scientific">Mesorhizobium shangrilense</name>
    <dbReference type="NCBI Taxonomy" id="460060"/>
    <lineage>
        <taxon>Bacteria</taxon>
        <taxon>Pseudomonadati</taxon>
        <taxon>Pseudomonadota</taxon>
        <taxon>Alphaproteobacteria</taxon>
        <taxon>Hyphomicrobiales</taxon>
        <taxon>Phyllobacteriaceae</taxon>
        <taxon>Mesorhizobium</taxon>
    </lineage>
</organism>
<name>A0ABV2DGW4_9HYPH</name>
<dbReference type="RefSeq" id="WP_354461251.1">
    <property type="nucleotide sequence ID" value="NZ_JBEWSZ010000001.1"/>
</dbReference>
<evidence type="ECO:0000313" key="2">
    <source>
        <dbReference type="Proteomes" id="UP001548832"/>
    </source>
</evidence>
<keyword evidence="2" id="KW-1185">Reference proteome</keyword>
<accession>A0ABV2DGW4</accession>
<sequence>MSETPAIMKAWIFMRLGKEGSDWGSNMAFGWRSTELWDALSARLSIADTSLIFETKISRLVFPFS</sequence>